<protein>
    <submittedName>
        <fullName evidence="4">DNA starvation/stationary phase protection protein</fullName>
    </submittedName>
</protein>
<dbReference type="Proteomes" id="UP001281447">
    <property type="component" value="Unassembled WGS sequence"/>
</dbReference>
<proteinExistence type="inferred from homology"/>
<gene>
    <name evidence="4" type="ORF">RWE15_21575</name>
</gene>
<name>A0ABU5CB39_9BACI</name>
<dbReference type="PANTHER" id="PTHR42932">
    <property type="entry name" value="GENERAL STRESS PROTEIN 20U"/>
    <property type="match status" value="1"/>
</dbReference>
<organism evidence="4 5">
    <name type="scientific">Tigheibacillus halophilus</name>
    <dbReference type="NCBI Taxonomy" id="361280"/>
    <lineage>
        <taxon>Bacteria</taxon>
        <taxon>Bacillati</taxon>
        <taxon>Bacillota</taxon>
        <taxon>Bacilli</taxon>
        <taxon>Bacillales</taxon>
        <taxon>Bacillaceae</taxon>
        <taxon>Tigheibacillus</taxon>
    </lineage>
</organism>
<dbReference type="SUPFAM" id="SSF47240">
    <property type="entry name" value="Ferritin-like"/>
    <property type="match status" value="1"/>
</dbReference>
<dbReference type="Pfam" id="PF00210">
    <property type="entry name" value="Ferritin"/>
    <property type="match status" value="1"/>
</dbReference>
<feature type="domain" description="Ferritin/DPS" evidence="3">
    <location>
        <begin position="8"/>
        <end position="145"/>
    </location>
</feature>
<dbReference type="EMBL" id="JAWDIP010000004">
    <property type="protein sequence ID" value="MDY0396439.1"/>
    <property type="molecule type" value="Genomic_DNA"/>
</dbReference>
<comment type="caution">
    <text evidence="4">The sequence shown here is derived from an EMBL/GenBank/DDBJ whole genome shotgun (WGS) entry which is preliminary data.</text>
</comment>
<comment type="similarity">
    <text evidence="1 2">Belongs to the Dps family.</text>
</comment>
<dbReference type="InterPro" id="IPR009078">
    <property type="entry name" value="Ferritin-like_SF"/>
</dbReference>
<dbReference type="PIRSF" id="PIRSF005900">
    <property type="entry name" value="Dps"/>
    <property type="match status" value="1"/>
</dbReference>
<dbReference type="PANTHER" id="PTHR42932:SF1">
    <property type="entry name" value="GENERAL STRESS PROTEIN 20U"/>
    <property type="match status" value="1"/>
</dbReference>
<sequence>MKNQPLINFLNQQLANQFVMYVKLHRYHWFVKGRHFFTLHDLFQKMYEETAAHLDKLAERILMIYGKPLATMTKYVKEATLTEANADDEEFEIMRQLRTDFEQIMEEIKQNGYKLVQECNDKPTEDLMMTLVATYEKYIWMLQAWERENRSSS</sequence>
<keyword evidence="5" id="KW-1185">Reference proteome</keyword>
<accession>A0ABU5CB39</accession>
<evidence type="ECO:0000313" key="5">
    <source>
        <dbReference type="Proteomes" id="UP001281447"/>
    </source>
</evidence>
<dbReference type="InterPro" id="IPR002177">
    <property type="entry name" value="DPS_DNA-bd"/>
</dbReference>
<evidence type="ECO:0000256" key="1">
    <source>
        <dbReference type="ARBA" id="ARBA00009497"/>
    </source>
</evidence>
<dbReference type="PRINTS" id="PR01346">
    <property type="entry name" value="HELNAPAPROT"/>
</dbReference>
<evidence type="ECO:0000313" key="4">
    <source>
        <dbReference type="EMBL" id="MDY0396439.1"/>
    </source>
</evidence>
<evidence type="ECO:0000256" key="2">
    <source>
        <dbReference type="RuleBase" id="RU003875"/>
    </source>
</evidence>
<dbReference type="Gene3D" id="1.20.1260.10">
    <property type="match status" value="1"/>
</dbReference>
<dbReference type="CDD" id="cd01043">
    <property type="entry name" value="DPS"/>
    <property type="match status" value="1"/>
</dbReference>
<dbReference type="InterPro" id="IPR008331">
    <property type="entry name" value="Ferritin_DPS_dom"/>
</dbReference>
<dbReference type="RefSeq" id="WP_390353263.1">
    <property type="nucleotide sequence ID" value="NZ_JBHUIZ010000003.1"/>
</dbReference>
<dbReference type="InterPro" id="IPR012347">
    <property type="entry name" value="Ferritin-like"/>
</dbReference>
<evidence type="ECO:0000259" key="3">
    <source>
        <dbReference type="Pfam" id="PF00210"/>
    </source>
</evidence>
<reference evidence="4 5" key="1">
    <citation type="submission" date="2023-10" db="EMBL/GenBank/DDBJ databases">
        <title>Virgibacillus halophilus 5B73C genome.</title>
        <authorList>
            <person name="Miliotis G."/>
            <person name="Sengupta P."/>
            <person name="Hameed A."/>
            <person name="Chuvochina M."/>
            <person name="Mcdonagh F."/>
            <person name="Simpson A.C."/>
            <person name="Singh N.K."/>
            <person name="Rekha P.D."/>
            <person name="Raman K."/>
            <person name="Hugenholtz P."/>
            <person name="Venkateswaran K."/>
        </authorList>
    </citation>
    <scope>NUCLEOTIDE SEQUENCE [LARGE SCALE GENOMIC DNA]</scope>
    <source>
        <strain evidence="4 5">5B73C</strain>
    </source>
</reference>